<sequence length="134" mass="14551">MSGFGAGGSPKSPGRRPLQAKARGDSGIGKPKVSNGGRDRERARFEAAHCSSSDETRAVLLAGESLSPVDPWAPPGHSGSATASIPARQPKPARLSRRVRSRSAVRAARAYLWFREKRRFVLSERYPEEPFVLI</sequence>
<feature type="region of interest" description="Disordered" evidence="1">
    <location>
        <begin position="1"/>
        <end position="54"/>
    </location>
</feature>
<keyword evidence="3" id="KW-1185">Reference proteome</keyword>
<accession>A0A9Q1FSZ3</accession>
<evidence type="ECO:0000313" key="2">
    <source>
        <dbReference type="EMBL" id="KAJ8365424.1"/>
    </source>
</evidence>
<evidence type="ECO:0000313" key="3">
    <source>
        <dbReference type="Proteomes" id="UP001152622"/>
    </source>
</evidence>
<dbReference type="EMBL" id="JAINUF010000004">
    <property type="protein sequence ID" value="KAJ8365424.1"/>
    <property type="molecule type" value="Genomic_DNA"/>
</dbReference>
<dbReference type="Proteomes" id="UP001152622">
    <property type="component" value="Chromosome 4"/>
</dbReference>
<comment type="caution">
    <text evidence="2">The sequence shown here is derived from an EMBL/GenBank/DDBJ whole genome shotgun (WGS) entry which is preliminary data.</text>
</comment>
<organism evidence="2 3">
    <name type="scientific">Synaphobranchus kaupii</name>
    <name type="common">Kaup's arrowtooth eel</name>
    <dbReference type="NCBI Taxonomy" id="118154"/>
    <lineage>
        <taxon>Eukaryota</taxon>
        <taxon>Metazoa</taxon>
        <taxon>Chordata</taxon>
        <taxon>Craniata</taxon>
        <taxon>Vertebrata</taxon>
        <taxon>Euteleostomi</taxon>
        <taxon>Actinopterygii</taxon>
        <taxon>Neopterygii</taxon>
        <taxon>Teleostei</taxon>
        <taxon>Anguilliformes</taxon>
        <taxon>Synaphobranchidae</taxon>
        <taxon>Synaphobranchus</taxon>
    </lineage>
</organism>
<gene>
    <name evidence="2" type="ORF">SKAU_G00142550</name>
</gene>
<evidence type="ECO:0000256" key="1">
    <source>
        <dbReference type="SAM" id="MobiDB-lite"/>
    </source>
</evidence>
<reference evidence="2" key="1">
    <citation type="journal article" date="2023" name="Science">
        <title>Genome structures resolve the early diversification of teleost fishes.</title>
        <authorList>
            <person name="Parey E."/>
            <person name="Louis A."/>
            <person name="Montfort J."/>
            <person name="Bouchez O."/>
            <person name="Roques C."/>
            <person name="Iampietro C."/>
            <person name="Lluch J."/>
            <person name="Castinel A."/>
            <person name="Donnadieu C."/>
            <person name="Desvignes T."/>
            <person name="Floi Bucao C."/>
            <person name="Jouanno E."/>
            <person name="Wen M."/>
            <person name="Mejri S."/>
            <person name="Dirks R."/>
            <person name="Jansen H."/>
            <person name="Henkel C."/>
            <person name="Chen W.J."/>
            <person name="Zahm M."/>
            <person name="Cabau C."/>
            <person name="Klopp C."/>
            <person name="Thompson A.W."/>
            <person name="Robinson-Rechavi M."/>
            <person name="Braasch I."/>
            <person name="Lecointre G."/>
            <person name="Bobe J."/>
            <person name="Postlethwait J.H."/>
            <person name="Berthelot C."/>
            <person name="Roest Crollius H."/>
            <person name="Guiguen Y."/>
        </authorList>
    </citation>
    <scope>NUCLEOTIDE SEQUENCE</scope>
    <source>
        <strain evidence="2">WJC10195</strain>
    </source>
</reference>
<protein>
    <submittedName>
        <fullName evidence="2">Uncharacterized protein</fullName>
    </submittedName>
</protein>
<feature type="compositionally biased region" description="Basic and acidic residues" evidence="1">
    <location>
        <begin position="37"/>
        <end position="54"/>
    </location>
</feature>
<proteinExistence type="predicted"/>
<feature type="region of interest" description="Disordered" evidence="1">
    <location>
        <begin position="68"/>
        <end position="100"/>
    </location>
</feature>
<name>A0A9Q1FSZ3_SYNKA</name>
<dbReference type="AlphaFoldDB" id="A0A9Q1FSZ3"/>